<evidence type="ECO:0000313" key="2">
    <source>
        <dbReference type="Proteomes" id="UP000076447"/>
    </source>
</evidence>
<dbReference type="AlphaFoldDB" id="A0A163QWP9"/>
<name>A0A163QWP9_9CELL</name>
<gene>
    <name evidence="1" type="ORF">OJAG_26550</name>
</gene>
<comment type="caution">
    <text evidence="1">The sequence shown here is derived from an EMBL/GenBank/DDBJ whole genome shotgun (WGS) entry which is preliminary data.</text>
</comment>
<dbReference type="Proteomes" id="UP000076447">
    <property type="component" value="Unassembled WGS sequence"/>
</dbReference>
<organism evidence="1 2">
    <name type="scientific">Oerskovia enterophila</name>
    <dbReference type="NCBI Taxonomy" id="43678"/>
    <lineage>
        <taxon>Bacteria</taxon>
        <taxon>Bacillati</taxon>
        <taxon>Actinomycetota</taxon>
        <taxon>Actinomycetes</taxon>
        <taxon>Micrococcales</taxon>
        <taxon>Cellulomonadaceae</taxon>
        <taxon>Oerskovia</taxon>
    </lineage>
</organism>
<dbReference type="PATRIC" id="fig|43678.3.peg.2777"/>
<dbReference type="RefSeq" id="WP_068709090.1">
    <property type="nucleotide sequence ID" value="NZ_LRIE01000078.1"/>
</dbReference>
<evidence type="ECO:0000313" key="1">
    <source>
        <dbReference type="EMBL" id="KZM34620.1"/>
    </source>
</evidence>
<dbReference type="OrthoDB" id="9255774at2"/>
<proteinExistence type="predicted"/>
<sequence>MPWDPNKCVNGFPVPFTNADATNLVHAADFAASVFVNTSTARDTRYAYTFVQFGGMTLCVVGHIHITHTGSVVAGNSFIPGWMNWAMQTPAAQVAAIGALPEQLGEFPGANRYPH</sequence>
<accession>A0A163QWP9</accession>
<dbReference type="EMBL" id="LRIE01000078">
    <property type="protein sequence ID" value="KZM34620.1"/>
    <property type="molecule type" value="Genomic_DNA"/>
</dbReference>
<reference evidence="1 2" key="1">
    <citation type="submission" date="2016-01" db="EMBL/GenBank/DDBJ databases">
        <title>Genome sequence of Oerskovia enterophila VJag, an agar and cellulose degrading bacterium.</title>
        <authorList>
            <person name="Poehlein A."/>
            <person name="Jag V."/>
            <person name="Bengelsdorf F."/>
            <person name="Duerre P."/>
            <person name="Daniel R."/>
        </authorList>
    </citation>
    <scope>NUCLEOTIDE SEQUENCE [LARGE SCALE GENOMIC DNA]</scope>
    <source>
        <strain evidence="1 2">VJag</strain>
    </source>
</reference>
<protein>
    <submittedName>
        <fullName evidence="1">Uncharacterized protein</fullName>
    </submittedName>
</protein>